<dbReference type="EMBL" id="JADGKB010000061">
    <property type="protein sequence ID" value="KAJ3255706.1"/>
    <property type="molecule type" value="Genomic_DNA"/>
</dbReference>
<accession>A0AAD5UHD2</accession>
<reference evidence="2" key="1">
    <citation type="submission" date="2020-05" db="EMBL/GenBank/DDBJ databases">
        <title>Phylogenomic resolution of chytrid fungi.</title>
        <authorList>
            <person name="Stajich J.E."/>
            <person name="Amses K."/>
            <person name="Simmons R."/>
            <person name="Seto K."/>
            <person name="Myers J."/>
            <person name="Bonds A."/>
            <person name="Quandt C.A."/>
            <person name="Barry K."/>
            <person name="Liu P."/>
            <person name="Grigoriev I."/>
            <person name="Longcore J.E."/>
            <person name="James T.Y."/>
        </authorList>
    </citation>
    <scope>NUCLEOTIDE SEQUENCE</scope>
    <source>
        <strain evidence="2">PLAUS21</strain>
    </source>
</reference>
<keyword evidence="1" id="KW-0812">Transmembrane</keyword>
<evidence type="ECO:0000313" key="2">
    <source>
        <dbReference type="EMBL" id="KAJ3255706.1"/>
    </source>
</evidence>
<keyword evidence="1" id="KW-1133">Transmembrane helix</keyword>
<sequence>MSKVSKLPITKPMQNAILMWLVLVLADWISIGLYIYNIVYYPPNTLYLINTCSTNIHASFMIILFIHIKDLLFHGRQKTIYGPKLDETAVKLNVPT</sequence>
<gene>
    <name evidence="2" type="ORF">HK103_006073</name>
</gene>
<feature type="transmembrane region" description="Helical" evidence="1">
    <location>
        <begin position="20"/>
        <end position="41"/>
    </location>
</feature>
<name>A0AAD5UHD2_9FUNG</name>
<evidence type="ECO:0000256" key="1">
    <source>
        <dbReference type="SAM" id="Phobius"/>
    </source>
</evidence>
<dbReference type="AlphaFoldDB" id="A0AAD5UHD2"/>
<feature type="transmembrane region" description="Helical" evidence="1">
    <location>
        <begin position="47"/>
        <end position="68"/>
    </location>
</feature>
<keyword evidence="3" id="KW-1185">Reference proteome</keyword>
<evidence type="ECO:0000313" key="3">
    <source>
        <dbReference type="Proteomes" id="UP001210925"/>
    </source>
</evidence>
<protein>
    <submittedName>
        <fullName evidence="2">Uncharacterized protein</fullName>
    </submittedName>
</protein>
<dbReference type="Proteomes" id="UP001210925">
    <property type="component" value="Unassembled WGS sequence"/>
</dbReference>
<organism evidence="2 3">
    <name type="scientific">Boothiomyces macroporosus</name>
    <dbReference type="NCBI Taxonomy" id="261099"/>
    <lineage>
        <taxon>Eukaryota</taxon>
        <taxon>Fungi</taxon>
        <taxon>Fungi incertae sedis</taxon>
        <taxon>Chytridiomycota</taxon>
        <taxon>Chytridiomycota incertae sedis</taxon>
        <taxon>Chytridiomycetes</taxon>
        <taxon>Rhizophydiales</taxon>
        <taxon>Terramycetaceae</taxon>
        <taxon>Boothiomyces</taxon>
    </lineage>
</organism>
<keyword evidence="1" id="KW-0472">Membrane</keyword>
<proteinExistence type="predicted"/>
<comment type="caution">
    <text evidence="2">The sequence shown here is derived from an EMBL/GenBank/DDBJ whole genome shotgun (WGS) entry which is preliminary data.</text>
</comment>